<keyword evidence="1" id="KW-0812">Transmembrane</keyword>
<keyword evidence="1" id="KW-0472">Membrane</keyword>
<keyword evidence="1" id="KW-1133">Transmembrane helix</keyword>
<organism evidence="3 4">
    <name type="scientific">Lipingzhangella rawalii</name>
    <dbReference type="NCBI Taxonomy" id="2055835"/>
    <lineage>
        <taxon>Bacteria</taxon>
        <taxon>Bacillati</taxon>
        <taxon>Actinomycetota</taxon>
        <taxon>Actinomycetes</taxon>
        <taxon>Streptosporangiales</taxon>
        <taxon>Nocardiopsidaceae</taxon>
        <taxon>Lipingzhangella</taxon>
    </lineage>
</organism>
<sequence>MPTSRGWTLVAAGVLLLACGLALGYREIVMLGATALLFVAGAVGLVGRVRAPQVERRIPNTRVQAGEDLAVRLRIRPAHRSGRTPHALRDRVRSTAGTQYVDVSSREAERGRGVDSLDYRLHTDRRGVRTLGPVLALRTDPLGLVRSQRDCGDSQRVWIHPPWRVLTAMPVGQQADPTGVLDGTRIGNLSFDGLREYVPGDEVRHIHWRSSARYDRLMVKEYVDTAHTRLTVLLDDRGDGGADPTSGLDEAASAAACVVGTAVRGAWSCELTLVSGDSRDSSAGVTPMLDLLAEAEPVANADMSRALWRLRNRPDGDTVVLVSAVVTPEDGQRFAQLVDRYPTLVLACVGAAAERAPSPPGVTVVSAATARELATVWNAARWSR</sequence>
<name>A0ABU2H5U3_9ACTN</name>
<dbReference type="EMBL" id="JAVLVT010000003">
    <property type="protein sequence ID" value="MDS1270219.1"/>
    <property type="molecule type" value="Genomic_DNA"/>
</dbReference>
<dbReference type="RefSeq" id="WP_310911750.1">
    <property type="nucleotide sequence ID" value="NZ_JAVLVT010000003.1"/>
</dbReference>
<proteinExistence type="predicted"/>
<accession>A0ABU2H5U3</accession>
<evidence type="ECO:0000259" key="2">
    <source>
        <dbReference type="Pfam" id="PF01882"/>
    </source>
</evidence>
<dbReference type="Pfam" id="PF01882">
    <property type="entry name" value="DUF58"/>
    <property type="match status" value="1"/>
</dbReference>
<protein>
    <submittedName>
        <fullName evidence="3">DUF58 domain-containing protein</fullName>
    </submittedName>
</protein>
<feature type="domain" description="DUF58" evidence="2">
    <location>
        <begin position="194"/>
        <end position="357"/>
    </location>
</feature>
<keyword evidence="4" id="KW-1185">Reference proteome</keyword>
<dbReference type="InterPro" id="IPR002881">
    <property type="entry name" value="DUF58"/>
</dbReference>
<dbReference type="PANTHER" id="PTHR34351:SF1">
    <property type="entry name" value="SLR1927 PROTEIN"/>
    <property type="match status" value="1"/>
</dbReference>
<dbReference type="PROSITE" id="PS51257">
    <property type="entry name" value="PROKAR_LIPOPROTEIN"/>
    <property type="match status" value="1"/>
</dbReference>
<feature type="transmembrane region" description="Helical" evidence="1">
    <location>
        <begin position="34"/>
        <end position="51"/>
    </location>
</feature>
<evidence type="ECO:0000313" key="4">
    <source>
        <dbReference type="Proteomes" id="UP001250214"/>
    </source>
</evidence>
<comment type="caution">
    <text evidence="3">The sequence shown here is derived from an EMBL/GenBank/DDBJ whole genome shotgun (WGS) entry which is preliminary data.</text>
</comment>
<dbReference type="Proteomes" id="UP001250214">
    <property type="component" value="Unassembled WGS sequence"/>
</dbReference>
<evidence type="ECO:0000256" key="1">
    <source>
        <dbReference type="SAM" id="Phobius"/>
    </source>
</evidence>
<gene>
    <name evidence="3" type="ORF">RIF23_07920</name>
</gene>
<evidence type="ECO:0000313" key="3">
    <source>
        <dbReference type="EMBL" id="MDS1270219.1"/>
    </source>
</evidence>
<dbReference type="PANTHER" id="PTHR34351">
    <property type="entry name" value="SLR1927 PROTEIN-RELATED"/>
    <property type="match status" value="1"/>
</dbReference>
<reference evidence="4" key="1">
    <citation type="submission" date="2023-07" db="EMBL/GenBank/DDBJ databases">
        <title>Novel species in the genus Lipingzhangella isolated from Sambhar Salt Lake.</title>
        <authorList>
            <person name="Jiya N."/>
            <person name="Kajale S."/>
            <person name="Sharma A."/>
        </authorList>
    </citation>
    <scope>NUCLEOTIDE SEQUENCE [LARGE SCALE GENOMIC DNA]</scope>
    <source>
        <strain evidence="4">LS1_29</strain>
    </source>
</reference>